<dbReference type="Pfam" id="PF00885">
    <property type="entry name" value="DMRL_synthase"/>
    <property type="match status" value="1"/>
</dbReference>
<evidence type="ECO:0000256" key="6">
    <source>
        <dbReference type="ARBA" id="ARBA00048785"/>
    </source>
</evidence>
<dbReference type="GO" id="GO:0000906">
    <property type="term" value="F:6,7-dimethyl-8-ribityllumazine synthase activity"/>
    <property type="evidence" value="ECO:0007669"/>
    <property type="project" value="UniProtKB-UniRule"/>
</dbReference>
<dbReference type="Gene3D" id="3.40.50.960">
    <property type="entry name" value="Lumazine/riboflavin synthase"/>
    <property type="match status" value="1"/>
</dbReference>
<comment type="similarity">
    <text evidence="2 7">Belongs to the DMRL synthase family.</text>
</comment>
<dbReference type="HAMAP" id="MF_00178">
    <property type="entry name" value="Lumazine_synth"/>
    <property type="match status" value="1"/>
</dbReference>
<comment type="function">
    <text evidence="7">Catalyzes the formation of 6,7-dimethyl-8-ribityllumazine by condensation of 5-amino-6-(D-ribitylamino)uracil with 3,4-dihydroxy-2-butanone 4-phosphate. This is the penultimate step in the biosynthesis of riboflavin.</text>
</comment>
<comment type="caution">
    <text evidence="8">The sequence shown here is derived from an EMBL/GenBank/DDBJ whole genome shotgun (WGS) entry which is preliminary data.</text>
</comment>
<dbReference type="EC" id="2.5.1.78" evidence="3 7"/>
<dbReference type="GO" id="GO:0009349">
    <property type="term" value="C:riboflavin synthase complex"/>
    <property type="evidence" value="ECO:0007669"/>
    <property type="project" value="UniProtKB-UniRule"/>
</dbReference>
<accession>A0A1F5SPC2</accession>
<feature type="active site" description="Proton donor" evidence="7">
    <location>
        <position position="82"/>
    </location>
</feature>
<evidence type="ECO:0000256" key="7">
    <source>
        <dbReference type="HAMAP-Rule" id="MF_00178"/>
    </source>
</evidence>
<dbReference type="PANTHER" id="PTHR21058">
    <property type="entry name" value="6,7-DIMETHYL-8-RIBITYLLUMAZINE SYNTHASE DMRL SYNTHASE LUMAZINE SYNTHASE"/>
    <property type="match status" value="1"/>
</dbReference>
<feature type="binding site" evidence="7">
    <location>
        <position position="107"/>
    </location>
    <ligand>
        <name>5-amino-6-(D-ribitylamino)uracil</name>
        <dbReference type="ChEBI" id="CHEBI:15934"/>
    </ligand>
</feature>
<dbReference type="NCBIfam" id="TIGR00114">
    <property type="entry name" value="lumazine-synth"/>
    <property type="match status" value="1"/>
</dbReference>
<evidence type="ECO:0000256" key="4">
    <source>
        <dbReference type="ARBA" id="ARBA00022619"/>
    </source>
</evidence>
<evidence type="ECO:0000313" key="8">
    <source>
        <dbReference type="EMBL" id="OGF28555.1"/>
    </source>
</evidence>
<name>A0A1F5SPC2_9BACT</name>
<feature type="binding site" evidence="7">
    <location>
        <position position="16"/>
    </location>
    <ligand>
        <name>5-amino-6-(D-ribitylamino)uracil</name>
        <dbReference type="ChEBI" id="CHEBI:15934"/>
    </ligand>
</feature>
<keyword evidence="4 7" id="KW-0686">Riboflavin biosynthesis</keyword>
<feature type="binding site" evidence="7">
    <location>
        <begin position="79"/>
        <end position="80"/>
    </location>
    <ligand>
        <name>(2S)-2-hydroxy-3-oxobutyl phosphate</name>
        <dbReference type="ChEBI" id="CHEBI:58830"/>
    </ligand>
</feature>
<dbReference type="InterPro" id="IPR002180">
    <property type="entry name" value="LS/RS"/>
</dbReference>
<dbReference type="SUPFAM" id="SSF52121">
    <property type="entry name" value="Lumazine synthase"/>
    <property type="match status" value="1"/>
</dbReference>
<dbReference type="AlphaFoldDB" id="A0A1F5SPC2"/>
<keyword evidence="5 7" id="KW-0808">Transferase</keyword>
<comment type="catalytic activity">
    <reaction evidence="6 7">
        <text>(2S)-2-hydroxy-3-oxobutyl phosphate + 5-amino-6-(D-ribitylamino)uracil = 6,7-dimethyl-8-(1-D-ribityl)lumazine + phosphate + 2 H2O + H(+)</text>
        <dbReference type="Rhea" id="RHEA:26152"/>
        <dbReference type="ChEBI" id="CHEBI:15377"/>
        <dbReference type="ChEBI" id="CHEBI:15378"/>
        <dbReference type="ChEBI" id="CHEBI:15934"/>
        <dbReference type="ChEBI" id="CHEBI:43474"/>
        <dbReference type="ChEBI" id="CHEBI:58201"/>
        <dbReference type="ChEBI" id="CHEBI:58830"/>
        <dbReference type="EC" id="2.5.1.78"/>
    </reaction>
</comment>
<comment type="pathway">
    <text evidence="1 7">Cofactor biosynthesis; riboflavin biosynthesis; riboflavin from 2-hydroxy-3-oxobutyl phosphate and 5-amino-6-(D-ribitylamino)uracil: step 1/2.</text>
</comment>
<evidence type="ECO:0000256" key="3">
    <source>
        <dbReference type="ARBA" id="ARBA00012664"/>
    </source>
</evidence>
<protein>
    <recommendedName>
        <fullName evidence="3 7">6,7-dimethyl-8-ribityllumazine synthase</fullName>
        <shortName evidence="7">DMRL synthase</shortName>
        <shortName evidence="7">LS</shortName>
        <shortName evidence="7">Lumazine synthase</shortName>
        <ecNumber evidence="3 7">2.5.1.78</ecNumber>
    </recommendedName>
</protein>
<dbReference type="PANTHER" id="PTHR21058:SF0">
    <property type="entry name" value="6,7-DIMETHYL-8-RIBITYLLUMAZINE SYNTHASE"/>
    <property type="match status" value="1"/>
</dbReference>
<evidence type="ECO:0000256" key="5">
    <source>
        <dbReference type="ARBA" id="ARBA00022679"/>
    </source>
</evidence>
<dbReference type="STRING" id="1797995.A2242_02650"/>
<dbReference type="CDD" id="cd09209">
    <property type="entry name" value="Lumazine_synthase-I"/>
    <property type="match status" value="1"/>
</dbReference>
<dbReference type="InterPro" id="IPR036467">
    <property type="entry name" value="LS/RS_sf"/>
</dbReference>
<dbReference type="InterPro" id="IPR034964">
    <property type="entry name" value="LS"/>
</dbReference>
<sequence length="144" mass="15417">MKSNKKIKIAIVAANFYPGITGRLISGARTVLRTAGVLEKNITVQLVPGCFELPLACQKMAQRKTCDALIALGCAIRGETDHYTYIAQGMTHGIMDVMLKYDKPIGFGVILVDSRKLALARSGAKINYGAGAAQAALAILHNKE</sequence>
<evidence type="ECO:0000256" key="2">
    <source>
        <dbReference type="ARBA" id="ARBA00007424"/>
    </source>
</evidence>
<proteinExistence type="inferred from homology"/>
<feature type="binding site" evidence="7">
    <location>
        <begin position="50"/>
        <end position="52"/>
    </location>
    <ligand>
        <name>5-amino-6-(D-ribitylamino)uracil</name>
        <dbReference type="ChEBI" id="CHEBI:15934"/>
    </ligand>
</feature>
<dbReference type="Proteomes" id="UP000178925">
    <property type="component" value="Unassembled WGS sequence"/>
</dbReference>
<gene>
    <name evidence="7" type="primary">ribH</name>
    <name evidence="8" type="ORF">A2242_02650</name>
</gene>
<feature type="binding site" evidence="7">
    <location>
        <begin position="74"/>
        <end position="76"/>
    </location>
    <ligand>
        <name>5-amino-6-(D-ribitylamino)uracil</name>
        <dbReference type="ChEBI" id="CHEBI:15934"/>
    </ligand>
</feature>
<organism evidence="8 9">
    <name type="scientific">Candidatus Falkowbacteria bacterium RIFOXYA2_FULL_47_9</name>
    <dbReference type="NCBI Taxonomy" id="1797995"/>
    <lineage>
        <taxon>Bacteria</taxon>
        <taxon>Candidatus Falkowiibacteriota</taxon>
    </lineage>
</organism>
<dbReference type="GO" id="GO:0009231">
    <property type="term" value="P:riboflavin biosynthetic process"/>
    <property type="evidence" value="ECO:0007669"/>
    <property type="project" value="UniProtKB-UniRule"/>
</dbReference>
<dbReference type="EMBL" id="MFGC01000009">
    <property type="protein sequence ID" value="OGF28555.1"/>
    <property type="molecule type" value="Genomic_DNA"/>
</dbReference>
<dbReference type="UniPathway" id="UPA00275">
    <property type="reaction ID" value="UER00404"/>
</dbReference>
<feature type="binding site" evidence="7">
    <location>
        <position position="121"/>
    </location>
    <ligand>
        <name>(2S)-2-hydroxy-3-oxobutyl phosphate</name>
        <dbReference type="ChEBI" id="CHEBI:58830"/>
    </ligand>
</feature>
<reference evidence="8 9" key="1">
    <citation type="journal article" date="2016" name="Nat. Commun.">
        <title>Thousands of microbial genomes shed light on interconnected biogeochemical processes in an aquifer system.</title>
        <authorList>
            <person name="Anantharaman K."/>
            <person name="Brown C.T."/>
            <person name="Hug L.A."/>
            <person name="Sharon I."/>
            <person name="Castelle C.J."/>
            <person name="Probst A.J."/>
            <person name="Thomas B.C."/>
            <person name="Singh A."/>
            <person name="Wilkins M.J."/>
            <person name="Karaoz U."/>
            <person name="Brodie E.L."/>
            <person name="Williams K.H."/>
            <person name="Hubbard S.S."/>
            <person name="Banfield J.F."/>
        </authorList>
    </citation>
    <scope>NUCLEOTIDE SEQUENCE [LARGE SCALE GENOMIC DNA]</scope>
</reference>
<evidence type="ECO:0000313" key="9">
    <source>
        <dbReference type="Proteomes" id="UP000178925"/>
    </source>
</evidence>
<evidence type="ECO:0000256" key="1">
    <source>
        <dbReference type="ARBA" id="ARBA00004917"/>
    </source>
</evidence>